<proteinExistence type="inferred from homology"/>
<keyword evidence="9" id="KW-1185">Reference proteome</keyword>
<dbReference type="Pfam" id="PF05433">
    <property type="entry name" value="Rick_17kDa_Anti"/>
    <property type="match status" value="1"/>
</dbReference>
<evidence type="ECO:0000259" key="7">
    <source>
        <dbReference type="Pfam" id="PF05433"/>
    </source>
</evidence>
<keyword evidence="5" id="KW-0449">Lipoprotein</keyword>
<dbReference type="PANTHER" id="PTHR35603">
    <property type="match status" value="1"/>
</dbReference>
<evidence type="ECO:0000256" key="5">
    <source>
        <dbReference type="ARBA" id="ARBA00023288"/>
    </source>
</evidence>
<gene>
    <name evidence="8" type="ORF">BMG03_15265</name>
</gene>
<feature type="domain" description="Glycine zipper 2TM" evidence="7">
    <location>
        <begin position="73"/>
        <end position="112"/>
    </location>
</feature>
<sequence length="161" mass="16820">MEVQMRFFLLVLPAALSVAACNPTPGPYATGPYNGPAPGTRTTYNYESVEYGRIVAMQPVTMRRTSDGDQIVGAVTGGLVGAVIGHQLGSGKGKDVMTGVGAIAGTIVGSNIASQGGTYTSYAWTVRLDNGGSITVIQMSNQFRVGDRVSVVRSGNQVYLR</sequence>
<dbReference type="Proteomes" id="UP000185622">
    <property type="component" value="Chromosome"/>
</dbReference>
<evidence type="ECO:0000256" key="4">
    <source>
        <dbReference type="ARBA" id="ARBA00023136"/>
    </source>
</evidence>
<dbReference type="InterPro" id="IPR051407">
    <property type="entry name" value="Bact_OM_lipoprot/Surf_antigen"/>
</dbReference>
<evidence type="ECO:0000313" key="8">
    <source>
        <dbReference type="EMBL" id="AQS48996.1"/>
    </source>
</evidence>
<dbReference type="PROSITE" id="PS51257">
    <property type="entry name" value="PROKAR_LIPOPROTEIN"/>
    <property type="match status" value="1"/>
</dbReference>
<evidence type="ECO:0000256" key="3">
    <source>
        <dbReference type="ARBA" id="ARBA00015281"/>
    </source>
</evidence>
<organism evidence="8 9">
    <name type="scientific">Thioclava nitratireducens</name>
    <dbReference type="NCBI Taxonomy" id="1915078"/>
    <lineage>
        <taxon>Bacteria</taxon>
        <taxon>Pseudomonadati</taxon>
        <taxon>Pseudomonadota</taxon>
        <taxon>Alphaproteobacteria</taxon>
        <taxon>Rhodobacterales</taxon>
        <taxon>Paracoccaceae</taxon>
        <taxon>Thioclava</taxon>
    </lineage>
</organism>
<evidence type="ECO:0000256" key="1">
    <source>
        <dbReference type="ARBA" id="ARBA00004459"/>
    </source>
</evidence>
<dbReference type="PANTHER" id="PTHR35603:SF2">
    <property type="entry name" value="OUTER MEMBRANE LIPOPROTEIN"/>
    <property type="match status" value="1"/>
</dbReference>
<reference evidence="8 9" key="1">
    <citation type="submission" date="2017-01" db="EMBL/GenBank/DDBJ databases">
        <title>The complete genome sequence of a sulfur-oxidizing marine bacterium Thioclava sp. 25B10_4T.</title>
        <authorList>
            <person name="Liu Y."/>
            <person name="Lai Q."/>
            <person name="Shao Z."/>
        </authorList>
    </citation>
    <scope>NUCLEOTIDE SEQUENCE [LARGE SCALE GENOMIC DNA]</scope>
    <source>
        <strain evidence="8 9">25B10_4</strain>
    </source>
</reference>
<keyword evidence="6" id="KW-0732">Signal</keyword>
<dbReference type="EMBL" id="CP019437">
    <property type="protein sequence ID" value="AQS48996.1"/>
    <property type="molecule type" value="Genomic_DNA"/>
</dbReference>
<evidence type="ECO:0000313" key="9">
    <source>
        <dbReference type="Proteomes" id="UP000185622"/>
    </source>
</evidence>
<dbReference type="InterPro" id="IPR008816">
    <property type="entry name" value="Gly_zipper_2TM_dom"/>
</dbReference>
<comment type="subcellular location">
    <subcellularLocation>
        <location evidence="1">Cell outer membrane</location>
        <topology evidence="1">Lipid-anchor</topology>
    </subcellularLocation>
</comment>
<accession>A0ABN4X964</accession>
<keyword evidence="4" id="KW-0472">Membrane</keyword>
<protein>
    <recommendedName>
        <fullName evidence="3">17 kDa surface antigen</fullName>
    </recommendedName>
</protein>
<feature type="signal peptide" evidence="6">
    <location>
        <begin position="1"/>
        <end position="20"/>
    </location>
</feature>
<feature type="chain" id="PRO_5045115379" description="17 kDa surface antigen" evidence="6">
    <location>
        <begin position="21"/>
        <end position="161"/>
    </location>
</feature>
<name>A0ABN4X964_9RHOB</name>
<comment type="similarity">
    <text evidence="2">Belongs to the rickettsiale 17 kDa surface antigen family.</text>
</comment>
<evidence type="ECO:0000256" key="2">
    <source>
        <dbReference type="ARBA" id="ARBA00008681"/>
    </source>
</evidence>
<evidence type="ECO:0000256" key="6">
    <source>
        <dbReference type="SAM" id="SignalP"/>
    </source>
</evidence>